<accession>A0A314UZ94</accession>
<protein>
    <submittedName>
        <fullName evidence="8">Transcription factor TCP5</fullName>
    </submittedName>
</protein>
<dbReference type="GO" id="GO:0043565">
    <property type="term" value="F:sequence-specific DNA binding"/>
    <property type="evidence" value="ECO:0007669"/>
    <property type="project" value="TreeGrafter"/>
</dbReference>
<feature type="compositionally biased region" description="Low complexity" evidence="6">
    <location>
        <begin position="26"/>
        <end position="44"/>
    </location>
</feature>
<organism evidence="8 9">
    <name type="scientific">Prunus yedoensis var. nudiflora</name>
    <dbReference type="NCBI Taxonomy" id="2094558"/>
    <lineage>
        <taxon>Eukaryota</taxon>
        <taxon>Viridiplantae</taxon>
        <taxon>Streptophyta</taxon>
        <taxon>Embryophyta</taxon>
        <taxon>Tracheophyta</taxon>
        <taxon>Spermatophyta</taxon>
        <taxon>Magnoliopsida</taxon>
        <taxon>eudicotyledons</taxon>
        <taxon>Gunneridae</taxon>
        <taxon>Pentapetalae</taxon>
        <taxon>rosids</taxon>
        <taxon>fabids</taxon>
        <taxon>Rosales</taxon>
        <taxon>Rosaceae</taxon>
        <taxon>Amygdaloideae</taxon>
        <taxon>Amygdaleae</taxon>
        <taxon>Prunus</taxon>
    </lineage>
</organism>
<dbReference type="OrthoDB" id="1889307at2759"/>
<dbReference type="InterPro" id="IPR005333">
    <property type="entry name" value="Transcription_factor_TCP"/>
</dbReference>
<keyword evidence="9" id="KW-1185">Reference proteome</keyword>
<feature type="compositionally biased region" description="Basic and acidic residues" evidence="6">
    <location>
        <begin position="1"/>
        <end position="16"/>
    </location>
</feature>
<dbReference type="GO" id="GO:0003700">
    <property type="term" value="F:DNA-binding transcription factor activity"/>
    <property type="evidence" value="ECO:0007669"/>
    <property type="project" value="InterPro"/>
</dbReference>
<dbReference type="PROSITE" id="PS51369">
    <property type="entry name" value="TCP"/>
    <property type="match status" value="1"/>
</dbReference>
<evidence type="ECO:0000313" key="9">
    <source>
        <dbReference type="Proteomes" id="UP000250321"/>
    </source>
</evidence>
<keyword evidence="3" id="KW-0238">DNA-binding</keyword>
<comment type="caution">
    <text evidence="8">The sequence shown here is derived from an EMBL/GenBank/DDBJ whole genome shotgun (WGS) entry which is preliminary data.</text>
</comment>
<dbReference type="InterPro" id="IPR017887">
    <property type="entry name" value="TF_TCP_subgr"/>
</dbReference>
<dbReference type="GO" id="GO:0005634">
    <property type="term" value="C:nucleus"/>
    <property type="evidence" value="ECO:0007669"/>
    <property type="project" value="UniProtKB-SubCell"/>
</dbReference>
<comment type="subcellular location">
    <subcellularLocation>
        <location evidence="1">Nucleus</location>
    </subcellularLocation>
</comment>
<feature type="region of interest" description="Disordered" evidence="6">
    <location>
        <begin position="169"/>
        <end position="218"/>
    </location>
</feature>
<evidence type="ECO:0000256" key="5">
    <source>
        <dbReference type="ARBA" id="ARBA00023242"/>
    </source>
</evidence>
<dbReference type="STRING" id="2094558.A0A314UZ94"/>
<evidence type="ECO:0000256" key="1">
    <source>
        <dbReference type="ARBA" id="ARBA00004123"/>
    </source>
</evidence>
<feature type="region of interest" description="Disordered" evidence="6">
    <location>
        <begin position="359"/>
        <end position="388"/>
    </location>
</feature>
<evidence type="ECO:0000256" key="4">
    <source>
        <dbReference type="ARBA" id="ARBA00023163"/>
    </source>
</evidence>
<feature type="region of interest" description="Disordered" evidence="6">
    <location>
        <begin position="1"/>
        <end position="46"/>
    </location>
</feature>
<evidence type="ECO:0000256" key="6">
    <source>
        <dbReference type="SAM" id="MobiDB-lite"/>
    </source>
</evidence>
<name>A0A314UZ94_PRUYE</name>
<dbReference type="Proteomes" id="UP000250321">
    <property type="component" value="Unassembled WGS sequence"/>
</dbReference>
<sequence>MISNSREKGFQAKQEGHNNTNNDGNSSSFNKASSSSTTTSRQWSGFRNPRIVRVSRSFGGKDRHSKVSTVRGLRDRRIRLSVPTAVQLYDLQDRLGLSQPSKVIDWLLDVTEDDIDKLPPLQVPHGFGHQFHQQMLNPHHSHDQGHHSNNSLAAAPFFDVNSSFMKEADHQAHQVVHGHQRSSTTSNVGDQKGKSIKTHDEQDDDDQNHHQDGNIGGGQLLAHKLFPLGNHPSSIPGLLNNAMAYNYYHNYSEPSSLSLSQFGGHGFPPVPTIDHHSHMMSNTLSFSTSMPSGSQLFFCPSTATPSLFGPYPPYFTNPVVESGTTTSEPRSQANHFQFLSSSNSPNFLPNALMPSLQSLKSYPTSVNPKPLHSNSQDNNGSQPNKNHN</sequence>
<gene>
    <name evidence="8" type="ORF">Pyn_18860</name>
</gene>
<dbReference type="AlphaFoldDB" id="A0A314UZ94"/>
<keyword evidence="5" id="KW-0539">Nucleus</keyword>
<dbReference type="Pfam" id="PF03634">
    <property type="entry name" value="TCP"/>
    <property type="match status" value="1"/>
</dbReference>
<dbReference type="PANTHER" id="PTHR31072:SF252">
    <property type="entry name" value="TRANSCRIPTION FACTOR TCP17"/>
    <property type="match status" value="1"/>
</dbReference>
<feature type="domain" description="TCP" evidence="7">
    <location>
        <begin position="60"/>
        <end position="118"/>
    </location>
</feature>
<evidence type="ECO:0000313" key="8">
    <source>
        <dbReference type="EMBL" id="PQM42156.1"/>
    </source>
</evidence>
<evidence type="ECO:0000259" key="7">
    <source>
        <dbReference type="PROSITE" id="PS51369"/>
    </source>
</evidence>
<dbReference type="EMBL" id="PJQY01002862">
    <property type="protein sequence ID" value="PQM42156.1"/>
    <property type="molecule type" value="Genomic_DNA"/>
</dbReference>
<keyword evidence="4" id="KW-0804">Transcription</keyword>
<evidence type="ECO:0000256" key="3">
    <source>
        <dbReference type="ARBA" id="ARBA00023125"/>
    </source>
</evidence>
<dbReference type="PANTHER" id="PTHR31072">
    <property type="entry name" value="TRANSCRIPTION FACTOR TCP4-RELATED"/>
    <property type="match status" value="1"/>
</dbReference>
<keyword evidence="2" id="KW-0805">Transcription regulation</keyword>
<evidence type="ECO:0000256" key="2">
    <source>
        <dbReference type="ARBA" id="ARBA00023015"/>
    </source>
</evidence>
<proteinExistence type="predicted"/>
<feature type="compositionally biased region" description="Basic and acidic residues" evidence="6">
    <location>
        <begin position="191"/>
        <end position="200"/>
    </location>
</feature>
<reference evidence="8 9" key="1">
    <citation type="submission" date="2018-02" db="EMBL/GenBank/DDBJ databases">
        <title>Draft genome of wild Prunus yedoensis var. nudiflora.</title>
        <authorList>
            <person name="Baek S."/>
            <person name="Kim J.-H."/>
            <person name="Choi K."/>
            <person name="Kim G.-B."/>
            <person name="Cho A."/>
            <person name="Jang H."/>
            <person name="Shin C.-H."/>
            <person name="Yu H.-J."/>
            <person name="Mun J.-H."/>
        </authorList>
    </citation>
    <scope>NUCLEOTIDE SEQUENCE [LARGE SCALE GENOMIC DNA]</scope>
    <source>
        <strain evidence="9">cv. Jeju island</strain>
        <tissue evidence="8">Leaf</tissue>
    </source>
</reference>